<dbReference type="InterPro" id="IPR005804">
    <property type="entry name" value="FA_desaturase_dom"/>
</dbReference>
<keyword evidence="1" id="KW-0812">Transmembrane</keyword>
<keyword evidence="1" id="KW-1133">Transmembrane helix</keyword>
<proteinExistence type="predicted"/>
<dbReference type="AlphaFoldDB" id="A0A2H9TGP1"/>
<feature type="transmembrane region" description="Helical" evidence="1">
    <location>
        <begin position="101"/>
        <end position="123"/>
    </location>
</feature>
<evidence type="ECO:0000256" key="1">
    <source>
        <dbReference type="SAM" id="Phobius"/>
    </source>
</evidence>
<dbReference type="GO" id="GO:0042284">
    <property type="term" value="F:sphingolipid delta-4 desaturase activity"/>
    <property type="evidence" value="ECO:0007669"/>
    <property type="project" value="TreeGrafter"/>
</dbReference>
<dbReference type="GO" id="GO:0046513">
    <property type="term" value="P:ceramide biosynthetic process"/>
    <property type="evidence" value="ECO:0007669"/>
    <property type="project" value="TreeGrafter"/>
</dbReference>
<feature type="domain" description="Sphingolipid delta4-desaturase N-terminal" evidence="2">
    <location>
        <begin position="39"/>
        <end position="77"/>
    </location>
</feature>
<evidence type="ECO:0000313" key="4">
    <source>
        <dbReference type="Proteomes" id="UP000240830"/>
    </source>
</evidence>
<feature type="transmembrane region" description="Helical" evidence="1">
    <location>
        <begin position="193"/>
        <end position="213"/>
    </location>
</feature>
<feature type="transmembrane region" description="Helical" evidence="1">
    <location>
        <begin position="220"/>
        <end position="240"/>
    </location>
</feature>
<keyword evidence="1" id="KW-0472">Membrane</keyword>
<organism evidence="3 4">
    <name type="scientific">Paramicrosporidium saccamoebae</name>
    <dbReference type="NCBI Taxonomy" id="1246581"/>
    <lineage>
        <taxon>Eukaryota</taxon>
        <taxon>Fungi</taxon>
        <taxon>Fungi incertae sedis</taxon>
        <taxon>Cryptomycota</taxon>
        <taxon>Cryptomycota incertae sedis</taxon>
        <taxon>Paramicrosporidium</taxon>
    </lineage>
</organism>
<dbReference type="InterPro" id="IPR013866">
    <property type="entry name" value="Sphingolipid_d4-desaturase_N"/>
</dbReference>
<sequence length="351" mass="40424">MPTPCSVEKTKVSEVTKPTIPKDEAMPLHLGGWERSLAWRDTDFARDWQTQPHTRRRKTILERHPLIRRLYSHDPMVAWIIVFGVGCNTLLAYFFGRTEGVSWFLAMTAVACVIGASIVDLMAVCVHECVHSLVTKESLPNKLLALLSNVGTPVPIAMSFRRYHSDHHVYQGSAAKDPDMPLDWELKLIRGTFWHKLIWLTLYPAMYAVRAIVRGKTVTYWESVNTVFTIFCNIVTLYFFGVRGWTYTLICFLYGYTFHPVAAHFLQEHYTFASGQETYNYYGWANALYLNIGFHNEHHDFPAVPARLLPMITKLAPEFYQPLKAHMSWRNVLWSFLTDANIGPQSRCART</sequence>
<accession>A0A2H9TGP1</accession>
<dbReference type="Pfam" id="PF00487">
    <property type="entry name" value="FA_desaturase"/>
    <property type="match status" value="1"/>
</dbReference>
<dbReference type="STRING" id="1246581.A0A2H9TGP1"/>
<dbReference type="EMBL" id="MTSL01000200">
    <property type="protein sequence ID" value="PJF16944.1"/>
    <property type="molecule type" value="Genomic_DNA"/>
</dbReference>
<comment type="caution">
    <text evidence="3">The sequence shown here is derived from an EMBL/GenBank/DDBJ whole genome shotgun (WGS) entry which is preliminary data.</text>
</comment>
<gene>
    <name evidence="3" type="ORF">PSACC_03240</name>
</gene>
<dbReference type="Pfam" id="PF08557">
    <property type="entry name" value="Lipid_DES"/>
    <property type="match status" value="1"/>
</dbReference>
<dbReference type="Proteomes" id="UP000240830">
    <property type="component" value="Unassembled WGS sequence"/>
</dbReference>
<dbReference type="GO" id="GO:0016020">
    <property type="term" value="C:membrane"/>
    <property type="evidence" value="ECO:0007669"/>
    <property type="project" value="GOC"/>
</dbReference>
<dbReference type="PANTHER" id="PTHR12879:SF8">
    <property type="entry name" value="SPHINGOLIPID DELTA(4)-DESATURASE DES1"/>
    <property type="match status" value="1"/>
</dbReference>
<feature type="transmembrane region" description="Helical" evidence="1">
    <location>
        <begin position="76"/>
        <end position="95"/>
    </location>
</feature>
<evidence type="ECO:0000259" key="2">
    <source>
        <dbReference type="SMART" id="SM01269"/>
    </source>
</evidence>
<protein>
    <recommendedName>
        <fullName evidence="2">Sphingolipid delta4-desaturase N-terminal domain-containing protein</fullName>
    </recommendedName>
</protein>
<dbReference type="PANTHER" id="PTHR12879">
    <property type="entry name" value="SPHINGOLIPID DELTA 4 DESATURASE/C-4 HYDROXYLASE PROTEIN DES2"/>
    <property type="match status" value="1"/>
</dbReference>
<dbReference type="SMART" id="SM01269">
    <property type="entry name" value="Lipid_DES"/>
    <property type="match status" value="1"/>
</dbReference>
<dbReference type="OrthoDB" id="200948at2759"/>
<keyword evidence="4" id="KW-1185">Reference proteome</keyword>
<evidence type="ECO:0000313" key="3">
    <source>
        <dbReference type="EMBL" id="PJF16944.1"/>
    </source>
</evidence>
<feature type="transmembrane region" description="Helical" evidence="1">
    <location>
        <begin position="246"/>
        <end position="266"/>
    </location>
</feature>
<reference evidence="3 4" key="1">
    <citation type="submission" date="2016-10" db="EMBL/GenBank/DDBJ databases">
        <title>The genome of Paramicrosporidium saccamoebae is the missing link in understanding Cryptomycota and Microsporidia evolution.</title>
        <authorList>
            <person name="Quandt C.A."/>
            <person name="Beaudet D."/>
            <person name="Corsaro D."/>
            <person name="Michel R."/>
            <person name="Corradi N."/>
            <person name="James T."/>
        </authorList>
    </citation>
    <scope>NUCLEOTIDE SEQUENCE [LARGE SCALE GENOMIC DNA]</scope>
    <source>
        <strain evidence="3 4">KSL3</strain>
    </source>
</reference>
<name>A0A2H9TGP1_9FUNG</name>